<comment type="similarity">
    <text evidence="1">Belongs to the peptidase C48 family.</text>
</comment>
<dbReference type="GO" id="GO:0008234">
    <property type="term" value="F:cysteine-type peptidase activity"/>
    <property type="evidence" value="ECO:0007669"/>
    <property type="project" value="InterPro"/>
</dbReference>
<dbReference type="InterPro" id="IPR003653">
    <property type="entry name" value="Peptidase_C48_C"/>
</dbReference>
<evidence type="ECO:0000256" key="3">
    <source>
        <dbReference type="ARBA" id="ARBA00022801"/>
    </source>
</evidence>
<evidence type="ECO:0000313" key="6">
    <source>
        <dbReference type="Proteomes" id="UP000799423"/>
    </source>
</evidence>
<keyword evidence="6" id="KW-1185">Reference proteome</keyword>
<evidence type="ECO:0000256" key="2">
    <source>
        <dbReference type="ARBA" id="ARBA00022670"/>
    </source>
</evidence>
<keyword evidence="2" id="KW-0645">Protease</keyword>
<sequence>MTYPDNSQRLDDAHTTLLKVAYSYFPGLLEAHPLWSTYEPPPTTHTTDTISNSNRCYENATTSLHDPSYKTIAQTGVSGWFQDEIIDTSFDILERICRCADHKIALANTASTSEFFKFGEQVLATPDVEVETYKHPRWDSEMLLKFKDKDFIILPISDGYPILLDPDREYKMAEYNDDEDNNNPHFRGAHWSLLILDCRTTTIKARYLDSTSITTNALQTLRRGTSSHECGTEHTASDQEHNNMCARDDGSGACGPFLYQMAKEFVQFTVECREDACQDEETVIGVDVDVDVDTYCVTP</sequence>
<dbReference type="InterPro" id="IPR038765">
    <property type="entry name" value="Papain-like_cys_pep_sf"/>
</dbReference>
<proteinExistence type="inferred from homology"/>
<evidence type="ECO:0000256" key="1">
    <source>
        <dbReference type="ARBA" id="ARBA00005234"/>
    </source>
</evidence>
<dbReference type="OrthoDB" id="3798225at2759"/>
<name>A0A6A7AUQ4_9PLEO</name>
<dbReference type="PROSITE" id="PS50600">
    <property type="entry name" value="ULP_PROTEASE"/>
    <property type="match status" value="1"/>
</dbReference>
<dbReference type="EMBL" id="MU006341">
    <property type="protein sequence ID" value="KAF2845858.1"/>
    <property type="molecule type" value="Genomic_DNA"/>
</dbReference>
<feature type="domain" description="Ubiquitin-like protease family profile" evidence="4">
    <location>
        <begin position="62"/>
        <end position="265"/>
    </location>
</feature>
<organism evidence="5 6">
    <name type="scientific">Plenodomus tracheiphilus IPT5</name>
    <dbReference type="NCBI Taxonomy" id="1408161"/>
    <lineage>
        <taxon>Eukaryota</taxon>
        <taxon>Fungi</taxon>
        <taxon>Dikarya</taxon>
        <taxon>Ascomycota</taxon>
        <taxon>Pezizomycotina</taxon>
        <taxon>Dothideomycetes</taxon>
        <taxon>Pleosporomycetidae</taxon>
        <taxon>Pleosporales</taxon>
        <taxon>Pleosporineae</taxon>
        <taxon>Leptosphaeriaceae</taxon>
        <taxon>Plenodomus</taxon>
    </lineage>
</organism>
<keyword evidence="3" id="KW-0378">Hydrolase</keyword>
<dbReference type="Gene3D" id="3.40.395.10">
    <property type="entry name" value="Adenoviral Proteinase, Chain A"/>
    <property type="match status" value="1"/>
</dbReference>
<evidence type="ECO:0000313" key="5">
    <source>
        <dbReference type="EMBL" id="KAF2845858.1"/>
    </source>
</evidence>
<dbReference type="SUPFAM" id="SSF54001">
    <property type="entry name" value="Cysteine proteinases"/>
    <property type="match status" value="1"/>
</dbReference>
<dbReference type="AlphaFoldDB" id="A0A6A7AUQ4"/>
<accession>A0A6A7AUQ4</accession>
<evidence type="ECO:0000259" key="4">
    <source>
        <dbReference type="PROSITE" id="PS50600"/>
    </source>
</evidence>
<reference evidence="5" key="1">
    <citation type="submission" date="2020-01" db="EMBL/GenBank/DDBJ databases">
        <authorList>
            <consortium name="DOE Joint Genome Institute"/>
            <person name="Haridas S."/>
            <person name="Albert R."/>
            <person name="Binder M."/>
            <person name="Bloem J."/>
            <person name="Labutti K."/>
            <person name="Salamov A."/>
            <person name="Andreopoulos B."/>
            <person name="Baker S.E."/>
            <person name="Barry K."/>
            <person name="Bills G."/>
            <person name="Bluhm B.H."/>
            <person name="Cannon C."/>
            <person name="Castanera R."/>
            <person name="Culley D.E."/>
            <person name="Daum C."/>
            <person name="Ezra D."/>
            <person name="Gonzalez J.B."/>
            <person name="Henrissat B."/>
            <person name="Kuo A."/>
            <person name="Liang C."/>
            <person name="Lipzen A."/>
            <person name="Lutzoni F."/>
            <person name="Magnuson J."/>
            <person name="Mondo S."/>
            <person name="Nolan M."/>
            <person name="Ohm R."/>
            <person name="Pangilinan J."/>
            <person name="Park H.-J."/>
            <person name="Ramirez L."/>
            <person name="Alfaro M."/>
            <person name="Sun H."/>
            <person name="Tritt A."/>
            <person name="Yoshinaga Y."/>
            <person name="Zwiers L.-H."/>
            <person name="Turgeon B.G."/>
            <person name="Goodwin S.B."/>
            <person name="Spatafora J.W."/>
            <person name="Crous P.W."/>
            <person name="Grigoriev I.V."/>
        </authorList>
    </citation>
    <scope>NUCLEOTIDE SEQUENCE</scope>
    <source>
        <strain evidence="5">IPT5</strain>
    </source>
</reference>
<gene>
    <name evidence="5" type="ORF">T440DRAFT_511293</name>
</gene>
<dbReference type="GO" id="GO:0019783">
    <property type="term" value="F:ubiquitin-like protein peptidase activity"/>
    <property type="evidence" value="ECO:0007669"/>
    <property type="project" value="UniProtKB-ARBA"/>
</dbReference>
<dbReference type="GO" id="GO:0006508">
    <property type="term" value="P:proteolysis"/>
    <property type="evidence" value="ECO:0007669"/>
    <property type="project" value="UniProtKB-KW"/>
</dbReference>
<dbReference type="Proteomes" id="UP000799423">
    <property type="component" value="Unassembled WGS sequence"/>
</dbReference>
<protein>
    <recommendedName>
        <fullName evidence="4">Ubiquitin-like protease family profile domain-containing protein</fullName>
    </recommendedName>
</protein>